<dbReference type="EMBL" id="LWMW01000085">
    <property type="protein sequence ID" value="KZX16862.1"/>
    <property type="molecule type" value="Genomic_DNA"/>
</dbReference>
<dbReference type="CDD" id="cd00090">
    <property type="entry name" value="HTH_ARSR"/>
    <property type="match status" value="1"/>
</dbReference>
<dbReference type="SUPFAM" id="SSF46785">
    <property type="entry name" value="Winged helix' DNA-binding domain"/>
    <property type="match status" value="1"/>
</dbReference>
<dbReference type="RefSeq" id="WP_067258520.1">
    <property type="nucleotide sequence ID" value="NZ_LWMW01000085.1"/>
</dbReference>
<feature type="domain" description="Methanogenesis regulatory protein FilR1 middle" evidence="1">
    <location>
        <begin position="152"/>
        <end position="281"/>
    </location>
</feature>
<evidence type="ECO:0000259" key="1">
    <source>
        <dbReference type="Pfam" id="PF08350"/>
    </source>
</evidence>
<dbReference type="InterPro" id="IPR036388">
    <property type="entry name" value="WH-like_DNA-bd_sf"/>
</dbReference>
<dbReference type="InterPro" id="IPR036390">
    <property type="entry name" value="WH_DNA-bd_sf"/>
</dbReference>
<dbReference type="OrthoDB" id="11410at2157"/>
<dbReference type="Gene3D" id="1.10.10.10">
    <property type="entry name" value="Winged helix-like DNA-binding domain superfamily/Winged helix DNA-binding domain"/>
    <property type="match status" value="1"/>
</dbReference>
<organism evidence="2 3">
    <name type="scientific">Methanobrevibacter cuticularis</name>
    <dbReference type="NCBI Taxonomy" id="47311"/>
    <lineage>
        <taxon>Archaea</taxon>
        <taxon>Methanobacteriati</taxon>
        <taxon>Methanobacteriota</taxon>
        <taxon>Methanomada group</taxon>
        <taxon>Methanobacteria</taxon>
        <taxon>Methanobacteriales</taxon>
        <taxon>Methanobacteriaceae</taxon>
        <taxon>Methanobrevibacter</taxon>
    </lineage>
</organism>
<sequence>MNVKKDNIKIHKVDNNNYAVEFDLLKSVEDIRHILASAMRTKLLLTLHDSKKRLGELRKELGKPSATILHGLRELETLKLVKKEDKHYCLSSNGFLLALNMVKLIENLYSINTNFKFWRNHKIGDIPTDFLKNTHALKKSKCIFSDDTDLTKPLIKYLEMISKSTVLKILLPIFSKTHLDGILKNLNRKKSILEIVTTKSILNSIKSNEYGELLINCSKDNTIKIWLIEDEVEIFLSCCDNFLALSLFFEDDYYDDSSILVDESKEGILWGSELFEYYKEQGHLVDISKQF</sequence>
<dbReference type="Proteomes" id="UP000077275">
    <property type="component" value="Unassembled WGS sequence"/>
</dbReference>
<accession>A0A166EP62</accession>
<proteinExistence type="predicted"/>
<dbReference type="InterPro" id="IPR016490">
    <property type="entry name" value="Tscrpt_reg_HTH_AF0396-typ3"/>
</dbReference>
<reference evidence="2 3" key="1">
    <citation type="submission" date="2016-04" db="EMBL/GenBank/DDBJ databases">
        <title>Genome sequence of Methanobrevibacter cuticularis DSM 11139.</title>
        <authorList>
            <person name="Poehlein A."/>
            <person name="Seedorf H."/>
            <person name="Daniel R."/>
        </authorList>
    </citation>
    <scope>NUCLEOTIDE SEQUENCE [LARGE SCALE GENOMIC DNA]</scope>
    <source>
        <strain evidence="2 3">DSM 11139</strain>
    </source>
</reference>
<comment type="caution">
    <text evidence="2">The sequence shown here is derived from an EMBL/GenBank/DDBJ whole genome shotgun (WGS) entry which is preliminary data.</text>
</comment>
<name>A0A166EP62_9EURY</name>
<dbReference type="InterPro" id="IPR011991">
    <property type="entry name" value="ArsR-like_HTH"/>
</dbReference>
<dbReference type="InterPro" id="IPR013561">
    <property type="entry name" value="FilR1_middle_dom"/>
</dbReference>
<keyword evidence="3" id="KW-1185">Reference proteome</keyword>
<protein>
    <recommendedName>
        <fullName evidence="1">Methanogenesis regulatory protein FilR1 middle domain-containing protein</fullName>
    </recommendedName>
</protein>
<gene>
    <name evidence="2" type="ORF">MBCUT_04920</name>
</gene>
<evidence type="ECO:0000313" key="2">
    <source>
        <dbReference type="EMBL" id="KZX16862.1"/>
    </source>
</evidence>
<dbReference type="PIRSF" id="PIRSF006692">
    <property type="entry name" value="TF_HTH_AF0396_prd"/>
    <property type="match status" value="1"/>
</dbReference>
<dbReference type="PATRIC" id="fig|47311.3.peg.569"/>
<dbReference type="AlphaFoldDB" id="A0A166EP62"/>
<evidence type="ECO:0000313" key="3">
    <source>
        <dbReference type="Proteomes" id="UP000077275"/>
    </source>
</evidence>
<dbReference type="Pfam" id="PF08350">
    <property type="entry name" value="FilR1_middle"/>
    <property type="match status" value="1"/>
</dbReference>